<evidence type="ECO:0000313" key="2">
    <source>
        <dbReference type="Proteomes" id="UP000789525"/>
    </source>
</evidence>
<proteinExistence type="predicted"/>
<organism evidence="1 2">
    <name type="scientific">Acaulospora colombiana</name>
    <dbReference type="NCBI Taxonomy" id="27376"/>
    <lineage>
        <taxon>Eukaryota</taxon>
        <taxon>Fungi</taxon>
        <taxon>Fungi incertae sedis</taxon>
        <taxon>Mucoromycota</taxon>
        <taxon>Glomeromycotina</taxon>
        <taxon>Glomeromycetes</taxon>
        <taxon>Diversisporales</taxon>
        <taxon>Acaulosporaceae</taxon>
        <taxon>Acaulospora</taxon>
    </lineage>
</organism>
<evidence type="ECO:0000313" key="1">
    <source>
        <dbReference type="EMBL" id="CAG8769688.1"/>
    </source>
</evidence>
<keyword evidence="2" id="KW-1185">Reference proteome</keyword>
<protein>
    <submittedName>
        <fullName evidence="1">14321_t:CDS:1</fullName>
    </submittedName>
</protein>
<dbReference type="EMBL" id="CAJVPT010064038">
    <property type="protein sequence ID" value="CAG8769688.1"/>
    <property type="molecule type" value="Genomic_DNA"/>
</dbReference>
<reference evidence="1" key="1">
    <citation type="submission" date="2021-06" db="EMBL/GenBank/DDBJ databases">
        <authorList>
            <person name="Kallberg Y."/>
            <person name="Tangrot J."/>
            <person name="Rosling A."/>
        </authorList>
    </citation>
    <scope>NUCLEOTIDE SEQUENCE</scope>
    <source>
        <strain evidence="1">CL356</strain>
    </source>
</reference>
<name>A0ACA9QYV5_9GLOM</name>
<dbReference type="Proteomes" id="UP000789525">
    <property type="component" value="Unassembled WGS sequence"/>
</dbReference>
<gene>
    <name evidence="1" type="ORF">ACOLOM_LOCUS13701</name>
</gene>
<comment type="caution">
    <text evidence="1">The sequence shown here is derived from an EMBL/GenBank/DDBJ whole genome shotgun (WGS) entry which is preliminary data.</text>
</comment>
<feature type="non-terminal residue" evidence="1">
    <location>
        <position position="97"/>
    </location>
</feature>
<accession>A0ACA9QYV5</accession>
<sequence length="97" mass="11019">MCGTLDYLPPEMVEGRAHNNMVDNWALGVLSYEFICGAAPFEHQAGKGGTFVRIARVDLRFPDNISREAQDLISRLLRYKPEERLSFDGVLAHPWIQ</sequence>